<dbReference type="EMBL" id="BMAT01003862">
    <property type="protein sequence ID" value="GFR63698.1"/>
    <property type="molecule type" value="Genomic_DNA"/>
</dbReference>
<gene>
    <name evidence="1" type="ORF">ElyMa_001901900</name>
</gene>
<dbReference type="Proteomes" id="UP000762676">
    <property type="component" value="Unassembled WGS sequence"/>
</dbReference>
<reference evidence="1 2" key="1">
    <citation type="journal article" date="2021" name="Elife">
        <title>Chloroplast acquisition without the gene transfer in kleptoplastic sea slugs, Plakobranchus ocellatus.</title>
        <authorList>
            <person name="Maeda T."/>
            <person name="Takahashi S."/>
            <person name="Yoshida T."/>
            <person name="Shimamura S."/>
            <person name="Takaki Y."/>
            <person name="Nagai Y."/>
            <person name="Toyoda A."/>
            <person name="Suzuki Y."/>
            <person name="Arimoto A."/>
            <person name="Ishii H."/>
            <person name="Satoh N."/>
            <person name="Nishiyama T."/>
            <person name="Hasebe M."/>
            <person name="Maruyama T."/>
            <person name="Minagawa J."/>
            <person name="Obokata J."/>
            <person name="Shigenobu S."/>
        </authorList>
    </citation>
    <scope>NUCLEOTIDE SEQUENCE [LARGE SCALE GENOMIC DNA]</scope>
</reference>
<proteinExistence type="predicted"/>
<name>A0AAV4ERD2_9GAST</name>
<sequence length="107" mass="12106">MFGPNPRRRWRAVINTRWGETNYGDVFSSARHGSRAVGLLADSTRSFFYYKVLRWRWGEGEASISVSRASSRLPQESAVSAGNDQFRVINLSRKRAVTLPGTPAVFR</sequence>
<dbReference type="AlphaFoldDB" id="A0AAV4ERD2"/>
<evidence type="ECO:0000313" key="1">
    <source>
        <dbReference type="EMBL" id="GFR63698.1"/>
    </source>
</evidence>
<organism evidence="1 2">
    <name type="scientific">Elysia marginata</name>
    <dbReference type="NCBI Taxonomy" id="1093978"/>
    <lineage>
        <taxon>Eukaryota</taxon>
        <taxon>Metazoa</taxon>
        <taxon>Spiralia</taxon>
        <taxon>Lophotrochozoa</taxon>
        <taxon>Mollusca</taxon>
        <taxon>Gastropoda</taxon>
        <taxon>Heterobranchia</taxon>
        <taxon>Euthyneura</taxon>
        <taxon>Panpulmonata</taxon>
        <taxon>Sacoglossa</taxon>
        <taxon>Placobranchoidea</taxon>
        <taxon>Plakobranchidae</taxon>
        <taxon>Elysia</taxon>
    </lineage>
</organism>
<evidence type="ECO:0000313" key="2">
    <source>
        <dbReference type="Proteomes" id="UP000762676"/>
    </source>
</evidence>
<comment type="caution">
    <text evidence="1">The sequence shown here is derived from an EMBL/GenBank/DDBJ whole genome shotgun (WGS) entry which is preliminary data.</text>
</comment>
<protein>
    <submittedName>
        <fullName evidence="1">Uncharacterized protein</fullName>
    </submittedName>
</protein>
<accession>A0AAV4ERD2</accession>
<keyword evidence="2" id="KW-1185">Reference proteome</keyword>